<dbReference type="Pfam" id="PF13411">
    <property type="entry name" value="MerR_1"/>
    <property type="match status" value="1"/>
</dbReference>
<keyword evidence="5" id="KW-1185">Reference proteome</keyword>
<feature type="region of interest" description="Disordered" evidence="2">
    <location>
        <begin position="239"/>
        <end position="292"/>
    </location>
</feature>
<dbReference type="InterPro" id="IPR009061">
    <property type="entry name" value="DNA-bd_dom_put_sf"/>
</dbReference>
<dbReference type="PRINTS" id="PR00040">
    <property type="entry name" value="HTHMERR"/>
</dbReference>
<gene>
    <name evidence="4" type="ORF">SAMN04489747_3042</name>
</gene>
<accession>A0A1G7BRG7</accession>
<dbReference type="Proteomes" id="UP000198546">
    <property type="component" value="Chromosome i"/>
</dbReference>
<sequence>MSWSTRELAVLAGTTVNTVRHYHRRGLLPQPDRSTNGYKRYGVDHLVRLLQIRRLRDVGVPIAEMEQRDTGVGTSARVLEQIDAELVATIERSRRVRSEIEEMLHHPSTGEVPPGFEELAERLSPRERSLTLIYAQLYDDDAMADVRRMLEAEVDDSTAEFERLPADADEVTRLRLAHELAGPIARALDDYPWITAPQPHLLKDERTTASTWVESVSALYNRAQLDVLERASRLARELEREDEIGGEDAAGEHRGAPVVEAVPEATPIRRRVTQDATGGPGAGRRLLTGSTP</sequence>
<evidence type="ECO:0000313" key="5">
    <source>
        <dbReference type="Proteomes" id="UP000198546"/>
    </source>
</evidence>
<dbReference type="STRING" id="675864.SAMN04489747_3042"/>
<evidence type="ECO:0000256" key="1">
    <source>
        <dbReference type="ARBA" id="ARBA00023125"/>
    </source>
</evidence>
<keyword evidence="1 4" id="KW-0238">DNA-binding</keyword>
<dbReference type="SUPFAM" id="SSF46955">
    <property type="entry name" value="Putative DNA-binding domain"/>
    <property type="match status" value="1"/>
</dbReference>
<dbReference type="PANTHER" id="PTHR30204:SF93">
    <property type="entry name" value="HTH MERR-TYPE DOMAIN-CONTAINING PROTEIN"/>
    <property type="match status" value="1"/>
</dbReference>
<dbReference type="InterPro" id="IPR047057">
    <property type="entry name" value="MerR_fam"/>
</dbReference>
<dbReference type="AlphaFoldDB" id="A0A1G7BRG7"/>
<dbReference type="GO" id="GO:0003677">
    <property type="term" value="F:DNA binding"/>
    <property type="evidence" value="ECO:0007669"/>
    <property type="project" value="UniProtKB-KW"/>
</dbReference>
<dbReference type="PROSITE" id="PS50937">
    <property type="entry name" value="HTH_MERR_2"/>
    <property type="match status" value="1"/>
</dbReference>
<name>A0A1G7BRG7_9ACTN</name>
<dbReference type="Gene3D" id="1.10.1660.10">
    <property type="match status" value="1"/>
</dbReference>
<feature type="domain" description="HTH merR-type" evidence="3">
    <location>
        <begin position="1"/>
        <end position="71"/>
    </location>
</feature>
<protein>
    <submittedName>
        <fullName evidence="4">DNA-binding transcriptional regulator, MerR family</fullName>
    </submittedName>
</protein>
<dbReference type="CDD" id="cd00592">
    <property type="entry name" value="HTH_MerR-like"/>
    <property type="match status" value="1"/>
</dbReference>
<proteinExistence type="predicted"/>
<dbReference type="RefSeq" id="WP_090594714.1">
    <property type="nucleotide sequence ID" value="NZ_LT629688.1"/>
</dbReference>
<dbReference type="EMBL" id="LT629688">
    <property type="protein sequence ID" value="SDE29593.1"/>
    <property type="molecule type" value="Genomic_DNA"/>
</dbReference>
<dbReference type="GO" id="GO:0003700">
    <property type="term" value="F:DNA-binding transcription factor activity"/>
    <property type="evidence" value="ECO:0007669"/>
    <property type="project" value="InterPro"/>
</dbReference>
<dbReference type="PANTHER" id="PTHR30204">
    <property type="entry name" value="REDOX-CYCLING DRUG-SENSING TRANSCRIPTIONAL ACTIVATOR SOXR"/>
    <property type="match status" value="1"/>
</dbReference>
<dbReference type="OrthoDB" id="5242095at2"/>
<dbReference type="InterPro" id="IPR000551">
    <property type="entry name" value="MerR-type_HTH_dom"/>
</dbReference>
<organism evidence="4 5">
    <name type="scientific">Auraticoccus monumenti</name>
    <dbReference type="NCBI Taxonomy" id="675864"/>
    <lineage>
        <taxon>Bacteria</taxon>
        <taxon>Bacillati</taxon>
        <taxon>Actinomycetota</taxon>
        <taxon>Actinomycetes</taxon>
        <taxon>Propionibacteriales</taxon>
        <taxon>Propionibacteriaceae</taxon>
        <taxon>Auraticoccus</taxon>
    </lineage>
</organism>
<reference evidence="4 5" key="1">
    <citation type="submission" date="2016-10" db="EMBL/GenBank/DDBJ databases">
        <authorList>
            <person name="de Groot N.N."/>
        </authorList>
    </citation>
    <scope>NUCLEOTIDE SEQUENCE [LARGE SCALE GENOMIC DNA]</scope>
    <source>
        <strain evidence="4 5">MON 2.2</strain>
    </source>
</reference>
<evidence type="ECO:0000256" key="2">
    <source>
        <dbReference type="SAM" id="MobiDB-lite"/>
    </source>
</evidence>
<dbReference type="SMART" id="SM00422">
    <property type="entry name" value="HTH_MERR"/>
    <property type="match status" value="1"/>
</dbReference>
<evidence type="ECO:0000313" key="4">
    <source>
        <dbReference type="EMBL" id="SDE29593.1"/>
    </source>
</evidence>
<evidence type="ECO:0000259" key="3">
    <source>
        <dbReference type="PROSITE" id="PS50937"/>
    </source>
</evidence>